<dbReference type="EMBL" id="PVNK01000293">
    <property type="protein sequence ID" value="PRP90120.1"/>
    <property type="molecule type" value="Genomic_DNA"/>
</dbReference>
<accession>A0A2S9XBF0</accession>
<organism evidence="1 2">
    <name type="scientific">Enhygromyxa salina</name>
    <dbReference type="NCBI Taxonomy" id="215803"/>
    <lineage>
        <taxon>Bacteria</taxon>
        <taxon>Pseudomonadati</taxon>
        <taxon>Myxococcota</taxon>
        <taxon>Polyangia</taxon>
        <taxon>Nannocystales</taxon>
        <taxon>Nannocystaceae</taxon>
        <taxon>Enhygromyxa</taxon>
    </lineage>
</organism>
<reference evidence="1 2" key="1">
    <citation type="submission" date="2018-03" db="EMBL/GenBank/DDBJ databases">
        <title>Draft Genome Sequences of the Obligatory Marine Myxobacteria Enhygromyxa salina SWB005.</title>
        <authorList>
            <person name="Poehlein A."/>
            <person name="Moghaddam J.A."/>
            <person name="Harms H."/>
            <person name="Alanjari M."/>
            <person name="Koenig G.M."/>
            <person name="Daniel R."/>
            <person name="Schaeberle T.F."/>
        </authorList>
    </citation>
    <scope>NUCLEOTIDE SEQUENCE [LARGE SCALE GENOMIC DNA]</scope>
    <source>
        <strain evidence="1 2">SWB005</strain>
    </source>
</reference>
<dbReference type="InterPro" id="IPR025062">
    <property type="entry name" value="DUF4003"/>
</dbReference>
<dbReference type="Proteomes" id="UP000237968">
    <property type="component" value="Unassembled WGS sequence"/>
</dbReference>
<dbReference type="OrthoDB" id="1778393at2"/>
<dbReference type="AlphaFoldDB" id="A0A2S9XBF0"/>
<keyword evidence="2" id="KW-1185">Reference proteome</keyword>
<comment type="caution">
    <text evidence="1">The sequence shown here is derived from an EMBL/GenBank/DDBJ whole genome shotgun (WGS) entry which is preliminary data.</text>
</comment>
<gene>
    <name evidence="1" type="ORF">ENSA5_67380</name>
</gene>
<proteinExistence type="predicted"/>
<protein>
    <submittedName>
        <fullName evidence="1">Uncharacterized protein</fullName>
    </submittedName>
</protein>
<dbReference type="RefSeq" id="WP_146156406.1">
    <property type="nucleotide sequence ID" value="NZ_PVNK01000293.1"/>
</dbReference>
<evidence type="ECO:0000313" key="1">
    <source>
        <dbReference type="EMBL" id="PRP90120.1"/>
    </source>
</evidence>
<name>A0A2S9XBF0_9BACT</name>
<sequence length="324" mass="35637">MVFRGFEPGGSEFLRDPVARFKALDEALELSRGALTNRIAQRLAAVNLILTPGDPAELAAAARTLQGEFAARLGMTKAPPSLRLIFAALLLRHGDTADALADEADRVSRMMRVVGLRWGSTFELIATMAMRVHARGMPIPEAQIERMRAIYEAMKVHHWWLTGPEDFPTCALLTTRPGSPEALAGRAHEIYEAIHSELSVMRGDPLQTASNILALADAPPADLTHRFGALMRDFKAAGIKIRADRFDELAVLCFLPRSSAAVVETVVEYDRQLSEHVKWHEKLMTFGFASNLAFIHIVGNDPELGALADVKPLLDIMWIIQQGG</sequence>
<evidence type="ECO:0000313" key="2">
    <source>
        <dbReference type="Proteomes" id="UP000237968"/>
    </source>
</evidence>
<dbReference type="Pfam" id="PF13170">
    <property type="entry name" value="DUF4003"/>
    <property type="match status" value="1"/>
</dbReference>